<evidence type="ECO:0000313" key="3">
    <source>
        <dbReference type="EMBL" id="NYJ18113.1"/>
    </source>
</evidence>
<sequence length="87" mass="10394">MTWKIELDEDVRKTLKKLDKPVAQQILRKLREIESLDDPITMGKPLLSHHKGFWVYRVGDFRVLCDIQYGQLMVLVIERQHRSEAYK</sequence>
<dbReference type="AlphaFoldDB" id="A0A7Z0J4R7"/>
<dbReference type="Proteomes" id="UP000560069">
    <property type="component" value="Unassembled WGS sequence"/>
</dbReference>
<accession>A0A7Z0J4R7</accession>
<dbReference type="Pfam" id="PF05016">
    <property type="entry name" value="ParE_toxin"/>
    <property type="match status" value="1"/>
</dbReference>
<keyword evidence="2" id="KW-1277">Toxin-antitoxin system</keyword>
<comment type="caution">
    <text evidence="3">The sequence shown here is derived from an EMBL/GenBank/DDBJ whole genome shotgun (WGS) entry which is preliminary data.</text>
</comment>
<reference evidence="3 4" key="1">
    <citation type="submission" date="2020-07" db="EMBL/GenBank/DDBJ databases">
        <title>Sequencing the genomes of 1000 actinobacteria strains.</title>
        <authorList>
            <person name="Klenk H.-P."/>
        </authorList>
    </citation>
    <scope>NUCLEOTIDE SEQUENCE [LARGE SCALE GENOMIC DNA]</scope>
    <source>
        <strain evidence="3 4">DSM 15664</strain>
    </source>
</reference>
<organism evidence="3 4">
    <name type="scientific">Nesterenkonia sandarakina</name>
    <dbReference type="NCBI Taxonomy" id="272918"/>
    <lineage>
        <taxon>Bacteria</taxon>
        <taxon>Bacillati</taxon>
        <taxon>Actinomycetota</taxon>
        <taxon>Actinomycetes</taxon>
        <taxon>Micrococcales</taxon>
        <taxon>Micrococcaceae</taxon>
        <taxon>Nesterenkonia</taxon>
    </lineage>
</organism>
<comment type="similarity">
    <text evidence="1">Belongs to the RelE toxin family.</text>
</comment>
<proteinExistence type="inferred from homology"/>
<evidence type="ECO:0000256" key="1">
    <source>
        <dbReference type="ARBA" id="ARBA00006226"/>
    </source>
</evidence>
<dbReference type="EMBL" id="JACCFQ010000002">
    <property type="protein sequence ID" value="NYJ18113.1"/>
    <property type="molecule type" value="Genomic_DNA"/>
</dbReference>
<dbReference type="Gene3D" id="3.30.2310.20">
    <property type="entry name" value="RelE-like"/>
    <property type="match status" value="1"/>
</dbReference>
<name>A0A7Z0J4R7_9MICC</name>
<dbReference type="InterPro" id="IPR035093">
    <property type="entry name" value="RelE/ParE_toxin_dom_sf"/>
</dbReference>
<dbReference type="InterPro" id="IPR007712">
    <property type="entry name" value="RelE/ParE_toxin"/>
</dbReference>
<dbReference type="SUPFAM" id="SSF143011">
    <property type="entry name" value="RelE-like"/>
    <property type="match status" value="1"/>
</dbReference>
<gene>
    <name evidence="3" type="ORF">HNR11_002703</name>
</gene>
<dbReference type="PANTHER" id="PTHR35601:SF1">
    <property type="entry name" value="TOXIN RELE"/>
    <property type="match status" value="1"/>
</dbReference>
<evidence type="ECO:0000256" key="2">
    <source>
        <dbReference type="ARBA" id="ARBA00022649"/>
    </source>
</evidence>
<evidence type="ECO:0000313" key="4">
    <source>
        <dbReference type="Proteomes" id="UP000560069"/>
    </source>
</evidence>
<dbReference type="PANTHER" id="PTHR35601">
    <property type="entry name" value="TOXIN RELE"/>
    <property type="match status" value="1"/>
</dbReference>
<dbReference type="RefSeq" id="WP_179443048.1">
    <property type="nucleotide sequence ID" value="NZ_BAAALK010000003.1"/>
</dbReference>
<keyword evidence="4" id="KW-1185">Reference proteome</keyword>
<protein>
    <submittedName>
        <fullName evidence="3">mRNA interferase RelE/StbE</fullName>
    </submittedName>
</protein>